<dbReference type="EMBL" id="JBHSWJ010000002">
    <property type="protein sequence ID" value="MFC6712975.1"/>
    <property type="molecule type" value="Genomic_DNA"/>
</dbReference>
<feature type="transmembrane region" description="Helical" evidence="6">
    <location>
        <begin position="37"/>
        <end position="57"/>
    </location>
</feature>
<keyword evidence="9" id="KW-1185">Reference proteome</keyword>
<dbReference type="InterPro" id="IPR020846">
    <property type="entry name" value="MFS_dom"/>
</dbReference>
<feature type="transmembrane region" description="Helical" evidence="6">
    <location>
        <begin position="69"/>
        <end position="87"/>
    </location>
</feature>
<evidence type="ECO:0000256" key="5">
    <source>
        <dbReference type="ARBA" id="ARBA00023136"/>
    </source>
</evidence>
<dbReference type="PANTHER" id="PTHR23513">
    <property type="entry name" value="INTEGRAL MEMBRANE EFFLUX PROTEIN-RELATED"/>
    <property type="match status" value="1"/>
</dbReference>
<feature type="transmembrane region" description="Helical" evidence="6">
    <location>
        <begin position="251"/>
        <end position="275"/>
    </location>
</feature>
<evidence type="ECO:0000259" key="7">
    <source>
        <dbReference type="PROSITE" id="PS50850"/>
    </source>
</evidence>
<dbReference type="SUPFAM" id="SSF103473">
    <property type="entry name" value="MFS general substrate transporter"/>
    <property type="match status" value="1"/>
</dbReference>
<comment type="caution">
    <text evidence="8">The sequence shown here is derived from an EMBL/GenBank/DDBJ whole genome shotgun (WGS) entry which is preliminary data.</text>
</comment>
<dbReference type="InterPro" id="IPR036259">
    <property type="entry name" value="MFS_trans_sf"/>
</dbReference>
<dbReference type="Proteomes" id="UP001596356">
    <property type="component" value="Unassembled WGS sequence"/>
</dbReference>
<feature type="transmembrane region" description="Helical" evidence="6">
    <location>
        <begin position="343"/>
        <end position="365"/>
    </location>
</feature>
<dbReference type="CDD" id="cd06173">
    <property type="entry name" value="MFS_MefA_like"/>
    <property type="match status" value="1"/>
</dbReference>
<evidence type="ECO:0000256" key="3">
    <source>
        <dbReference type="ARBA" id="ARBA00022692"/>
    </source>
</evidence>
<dbReference type="Gene3D" id="1.20.1250.20">
    <property type="entry name" value="MFS general substrate transporter like domains"/>
    <property type="match status" value="1"/>
</dbReference>
<proteinExistence type="predicted"/>
<feature type="transmembrane region" description="Helical" evidence="6">
    <location>
        <begin position="12"/>
        <end position="31"/>
    </location>
</feature>
<feature type="transmembrane region" description="Helical" evidence="6">
    <location>
        <begin position="371"/>
        <end position="391"/>
    </location>
</feature>
<evidence type="ECO:0000256" key="1">
    <source>
        <dbReference type="ARBA" id="ARBA00004651"/>
    </source>
</evidence>
<organism evidence="8 9">
    <name type="scientific">Branchiibius cervicis</name>
    <dbReference type="NCBI Taxonomy" id="908252"/>
    <lineage>
        <taxon>Bacteria</taxon>
        <taxon>Bacillati</taxon>
        <taxon>Actinomycetota</taxon>
        <taxon>Actinomycetes</taxon>
        <taxon>Micrococcales</taxon>
        <taxon>Dermacoccaceae</taxon>
        <taxon>Branchiibius</taxon>
    </lineage>
</organism>
<comment type="subcellular location">
    <subcellularLocation>
        <location evidence="1">Cell membrane</location>
        <topology evidence="1">Multi-pass membrane protein</topology>
    </subcellularLocation>
</comment>
<feature type="transmembrane region" description="Helical" evidence="6">
    <location>
        <begin position="147"/>
        <end position="167"/>
    </location>
</feature>
<keyword evidence="4 6" id="KW-1133">Transmembrane helix</keyword>
<name>A0ABW2APH3_9MICO</name>
<reference evidence="9" key="1">
    <citation type="journal article" date="2019" name="Int. J. Syst. Evol. Microbiol.">
        <title>The Global Catalogue of Microorganisms (GCM) 10K type strain sequencing project: providing services to taxonomists for standard genome sequencing and annotation.</title>
        <authorList>
            <consortium name="The Broad Institute Genomics Platform"/>
            <consortium name="The Broad Institute Genome Sequencing Center for Infectious Disease"/>
            <person name="Wu L."/>
            <person name="Ma J."/>
        </authorList>
    </citation>
    <scope>NUCLEOTIDE SEQUENCE [LARGE SCALE GENOMIC DNA]</scope>
    <source>
        <strain evidence="9">NBRC 106593</strain>
    </source>
</reference>
<dbReference type="RefSeq" id="WP_377820441.1">
    <property type="nucleotide sequence ID" value="NZ_JBHSWJ010000002.1"/>
</dbReference>
<dbReference type="Pfam" id="PF07690">
    <property type="entry name" value="MFS_1"/>
    <property type="match status" value="1"/>
</dbReference>
<keyword evidence="3 6" id="KW-0812">Transmembrane</keyword>
<dbReference type="PROSITE" id="PS50850">
    <property type="entry name" value="MFS"/>
    <property type="match status" value="1"/>
</dbReference>
<feature type="transmembrane region" description="Helical" evidence="6">
    <location>
        <begin position="282"/>
        <end position="302"/>
    </location>
</feature>
<dbReference type="InterPro" id="IPR011701">
    <property type="entry name" value="MFS"/>
</dbReference>
<evidence type="ECO:0000313" key="9">
    <source>
        <dbReference type="Proteomes" id="UP001596356"/>
    </source>
</evidence>
<feature type="transmembrane region" description="Helical" evidence="6">
    <location>
        <begin position="308"/>
        <end position="331"/>
    </location>
</feature>
<evidence type="ECO:0000256" key="2">
    <source>
        <dbReference type="ARBA" id="ARBA00022475"/>
    </source>
</evidence>
<evidence type="ECO:0000313" key="8">
    <source>
        <dbReference type="EMBL" id="MFC6712975.1"/>
    </source>
</evidence>
<gene>
    <name evidence="8" type="ORF">ACFQBT_03600</name>
</gene>
<dbReference type="PANTHER" id="PTHR23513:SF11">
    <property type="entry name" value="STAPHYLOFERRIN A TRANSPORTER"/>
    <property type="match status" value="1"/>
</dbReference>
<protein>
    <submittedName>
        <fullName evidence="8">MFS transporter</fullName>
    </submittedName>
</protein>
<keyword evidence="5 6" id="KW-0472">Membrane</keyword>
<feature type="transmembrane region" description="Helical" evidence="6">
    <location>
        <begin position="210"/>
        <end position="231"/>
    </location>
</feature>
<evidence type="ECO:0000256" key="6">
    <source>
        <dbReference type="SAM" id="Phobius"/>
    </source>
</evidence>
<keyword evidence="2" id="KW-1003">Cell membrane</keyword>
<evidence type="ECO:0000256" key="4">
    <source>
        <dbReference type="ARBA" id="ARBA00022989"/>
    </source>
</evidence>
<feature type="domain" description="Major facilitator superfamily (MFS) profile" evidence="7">
    <location>
        <begin position="3"/>
        <end position="394"/>
    </location>
</feature>
<accession>A0ABW2APH3</accession>
<sequence length="414" mass="42082">MRALVGTLVSEAISLLGTRITMIAIPLYVLATTGSAAKTGVVAFAEALPLVVGKVLVGPVIDRLGARPVAIACDLGSAVVVGAIPVLHDTDRLPFPVFVALVALAGALRGPGDAAKSAIIPSVVRHAAIPMERATGLFGTIERTASMVGAALGGLLIASAGAANALLIDAASFAVSAVVFGWATTALRVSPESSTASSSSYVADLREGFAFLRTDRVLVGITAMVALTNLLDASWSTVLVPVWAVDSGGGARVIGLLFATFGAAAALGALVASVWAQRLPRYAVYLVAFLVAGAPRFIAMAIDVPLIALLLVAVGAGFASGFINPVLGAVIYERIPEPLMGRVSSLTTAICWSLMPLGGLLGGLLASRLGISWALAAVGAAYFLVTMLPALDPRWREMDDRQPLAAGAPAVSSP</sequence>